<dbReference type="Pfam" id="PF16555">
    <property type="entry name" value="GramPos_pilinD1"/>
    <property type="match status" value="1"/>
</dbReference>
<gene>
    <name evidence="5" type="ORF">JZO70_08130</name>
</gene>
<dbReference type="InterPro" id="IPR032364">
    <property type="entry name" value="GramPos_pilinD1_N"/>
</dbReference>
<organism evidence="5 6">
    <name type="scientific">Candidatus Enterococcus moelleringii</name>
    <dbReference type="NCBI Taxonomy" id="2815325"/>
    <lineage>
        <taxon>Bacteria</taxon>
        <taxon>Bacillati</taxon>
        <taxon>Bacillota</taxon>
        <taxon>Bacilli</taxon>
        <taxon>Lactobacillales</taxon>
        <taxon>Enterococcaceae</taxon>
        <taxon>Enterococcus</taxon>
    </lineage>
</organism>
<dbReference type="EMBL" id="JAFREM010000013">
    <property type="protein sequence ID" value="MBO1306126.1"/>
    <property type="molecule type" value="Genomic_DNA"/>
</dbReference>
<feature type="compositionally biased region" description="Polar residues" evidence="1">
    <location>
        <begin position="170"/>
        <end position="180"/>
    </location>
</feature>
<keyword evidence="6" id="KW-1185">Reference proteome</keyword>
<keyword evidence="3" id="KW-0732">Signal</keyword>
<dbReference type="Proteomes" id="UP000664601">
    <property type="component" value="Unassembled WGS sequence"/>
</dbReference>
<keyword evidence="2" id="KW-0472">Membrane</keyword>
<feature type="region of interest" description="Disordered" evidence="1">
    <location>
        <begin position="170"/>
        <end position="198"/>
    </location>
</feature>
<evidence type="ECO:0000256" key="2">
    <source>
        <dbReference type="SAM" id="Phobius"/>
    </source>
</evidence>
<comment type="caution">
    <text evidence="5">The sequence shown here is derived from an EMBL/GenBank/DDBJ whole genome shotgun (WGS) entry which is preliminary data.</text>
</comment>
<feature type="chain" id="PRO_5045088409" evidence="3">
    <location>
        <begin position="27"/>
        <end position="232"/>
    </location>
</feature>
<evidence type="ECO:0000256" key="1">
    <source>
        <dbReference type="SAM" id="MobiDB-lite"/>
    </source>
</evidence>
<sequence length="232" mass="25277">MKKLSRILLSLILFLPCLLQSTTAYGEDTQPVDSGYTINIQKYKIDEQEINALPLDGIKVDQVTDENGNALEPMAGISYQITRVTPIQGGSGFEAMKGEGAFSTTVTTTASGLASVGGLAQGMYEISEMAHDQLKEVMKPVVVELPFPQREGEPLNEVYIYPKSSAVSLTPKLPNTSGDTPNNPNSPNEPNKRLPQTSGNIGTYQTLLWILAMIVVMGLIGMFNIHRKKDIF</sequence>
<evidence type="ECO:0000259" key="4">
    <source>
        <dbReference type="Pfam" id="PF16555"/>
    </source>
</evidence>
<feature type="transmembrane region" description="Helical" evidence="2">
    <location>
        <begin position="206"/>
        <end position="225"/>
    </location>
</feature>
<accession>A0ABS3L930</accession>
<evidence type="ECO:0000313" key="6">
    <source>
        <dbReference type="Proteomes" id="UP000664601"/>
    </source>
</evidence>
<dbReference type="InterPro" id="IPR013783">
    <property type="entry name" value="Ig-like_fold"/>
</dbReference>
<feature type="signal peptide" evidence="3">
    <location>
        <begin position="1"/>
        <end position="26"/>
    </location>
</feature>
<proteinExistence type="predicted"/>
<evidence type="ECO:0000256" key="3">
    <source>
        <dbReference type="SAM" id="SignalP"/>
    </source>
</evidence>
<evidence type="ECO:0000313" key="5">
    <source>
        <dbReference type="EMBL" id="MBO1306126.1"/>
    </source>
</evidence>
<protein>
    <submittedName>
        <fullName evidence="5">Cell wall protein</fullName>
    </submittedName>
</protein>
<feature type="domain" description="Gram-positive pilin subunit D1 N-terminal" evidence="4">
    <location>
        <begin position="37"/>
        <end position="163"/>
    </location>
</feature>
<dbReference type="RefSeq" id="WP_207673059.1">
    <property type="nucleotide sequence ID" value="NZ_JAFREM010000013.1"/>
</dbReference>
<keyword evidence="2" id="KW-1133">Transmembrane helix</keyword>
<dbReference type="Gene3D" id="2.60.40.10">
    <property type="entry name" value="Immunoglobulins"/>
    <property type="match status" value="1"/>
</dbReference>
<name>A0ABS3L930_9ENTE</name>
<reference evidence="5 6" key="1">
    <citation type="submission" date="2021-03" db="EMBL/GenBank/DDBJ databases">
        <title>Enterococcal diversity collection.</title>
        <authorList>
            <person name="Gilmore M.S."/>
            <person name="Schwartzman J."/>
            <person name="Van Tyne D."/>
            <person name="Martin M."/>
            <person name="Earl A.M."/>
            <person name="Manson A.L."/>
            <person name="Straub T."/>
            <person name="Salamzade R."/>
            <person name="Saavedra J."/>
            <person name="Lebreton F."/>
            <person name="Prichula J."/>
            <person name="Schaufler K."/>
            <person name="Gaca A."/>
            <person name="Sgardioli B."/>
            <person name="Wagenaar J."/>
            <person name="Strong T."/>
        </authorList>
    </citation>
    <scope>NUCLEOTIDE SEQUENCE [LARGE SCALE GENOMIC DNA]</scope>
    <source>
        <strain evidence="5 6">669A</strain>
    </source>
</reference>
<keyword evidence="2" id="KW-0812">Transmembrane</keyword>